<dbReference type="GO" id="GO:0051604">
    <property type="term" value="P:protein maturation"/>
    <property type="evidence" value="ECO:0007669"/>
    <property type="project" value="TreeGrafter"/>
</dbReference>
<name>A0A1S9N9R0_CLOBE</name>
<dbReference type="InterPro" id="IPR001109">
    <property type="entry name" value="Hydrogenase_HupF/HypC"/>
</dbReference>
<dbReference type="PRINTS" id="PR00445">
    <property type="entry name" value="HUPFHYPC"/>
</dbReference>
<dbReference type="EMBL" id="MWMH01000002">
    <property type="protein sequence ID" value="OOP74284.1"/>
    <property type="molecule type" value="Genomic_DNA"/>
</dbReference>
<comment type="similarity">
    <text evidence="1">Belongs to the HupF/HypC family.</text>
</comment>
<dbReference type="PANTHER" id="PTHR35177:SF2">
    <property type="entry name" value="HYDROGENASE MATURATION FACTOR HYBG"/>
    <property type="match status" value="1"/>
</dbReference>
<evidence type="ECO:0000313" key="2">
    <source>
        <dbReference type="EMBL" id="OOP74284.1"/>
    </source>
</evidence>
<dbReference type="GO" id="GO:0005506">
    <property type="term" value="F:iron ion binding"/>
    <property type="evidence" value="ECO:0007669"/>
    <property type="project" value="TreeGrafter"/>
</dbReference>
<proteinExistence type="inferred from homology"/>
<dbReference type="GO" id="GO:1902670">
    <property type="term" value="F:carbon dioxide binding"/>
    <property type="evidence" value="ECO:0007669"/>
    <property type="project" value="TreeGrafter"/>
</dbReference>
<dbReference type="PANTHER" id="PTHR35177">
    <property type="entry name" value="HYDROGENASE MATURATION FACTOR HYBG"/>
    <property type="match status" value="1"/>
</dbReference>
<dbReference type="Proteomes" id="UP000190959">
    <property type="component" value="Unassembled WGS sequence"/>
</dbReference>
<accession>A0A1S9N9R0</accession>
<dbReference type="RefSeq" id="WP_078115088.1">
    <property type="nucleotide sequence ID" value="NZ_MWMH01000002.1"/>
</dbReference>
<sequence length="76" mass="8731">MCLAMPAQILDVDNYSAIIDIMGLESKINIQLIEDLKVGDYVLVHAGCAIQKIDKYYFQELYRIFQSILDSEEKDD</sequence>
<evidence type="ECO:0000313" key="3">
    <source>
        <dbReference type="Proteomes" id="UP000190959"/>
    </source>
</evidence>
<comment type="caution">
    <text evidence="2">The sequence shown here is derived from an EMBL/GenBank/DDBJ whole genome shotgun (WGS) entry which is preliminary data.</text>
</comment>
<reference evidence="2 3" key="1">
    <citation type="submission" date="2017-02" db="EMBL/GenBank/DDBJ databases">
        <title>Genome sequence of Clostridium beijerinckii Br21.</title>
        <authorList>
            <person name="Fonseca B.C."/>
            <person name="Guazzaroni M.E."/>
            <person name="Riano-Pachon D.M."/>
            <person name="Reginatto V."/>
        </authorList>
    </citation>
    <scope>NUCLEOTIDE SEQUENCE [LARGE SCALE GENOMIC DNA]</scope>
    <source>
        <strain evidence="2 3">Br21</strain>
    </source>
</reference>
<protein>
    <submittedName>
        <fullName evidence="2">Hydrogenase assembly protein HypC</fullName>
    </submittedName>
</protein>
<dbReference type="NCBIfam" id="TIGR00074">
    <property type="entry name" value="hypC_hupF"/>
    <property type="match status" value="1"/>
</dbReference>
<dbReference type="SUPFAM" id="SSF159127">
    <property type="entry name" value="HupF/HypC-like"/>
    <property type="match status" value="1"/>
</dbReference>
<dbReference type="Pfam" id="PF01455">
    <property type="entry name" value="HupF_HypC"/>
    <property type="match status" value="1"/>
</dbReference>
<evidence type="ECO:0000256" key="1">
    <source>
        <dbReference type="ARBA" id="ARBA00006018"/>
    </source>
</evidence>
<organism evidence="2 3">
    <name type="scientific">Clostridium beijerinckii</name>
    <name type="common">Clostridium MP</name>
    <dbReference type="NCBI Taxonomy" id="1520"/>
    <lineage>
        <taxon>Bacteria</taxon>
        <taxon>Bacillati</taxon>
        <taxon>Bacillota</taxon>
        <taxon>Clostridia</taxon>
        <taxon>Eubacteriales</taxon>
        <taxon>Clostridiaceae</taxon>
        <taxon>Clostridium</taxon>
    </lineage>
</organism>
<dbReference type="Gene3D" id="2.30.30.140">
    <property type="match status" value="1"/>
</dbReference>
<dbReference type="AlphaFoldDB" id="A0A1S9N9R0"/>
<gene>
    <name evidence="2" type="ORF">CBEIBR21_07270</name>
</gene>